<evidence type="ECO:0000313" key="2">
    <source>
        <dbReference type="Proteomes" id="UP000595841"/>
    </source>
</evidence>
<keyword evidence="2" id="KW-1185">Reference proteome</keyword>
<dbReference type="KEGG" id="pson:JI735_22435"/>
<accession>A0A974SB32</accession>
<gene>
    <name evidence="1" type="ORF">JI735_22435</name>
</gene>
<dbReference type="EMBL" id="CP068595">
    <property type="protein sequence ID" value="QQZ59397.1"/>
    <property type="molecule type" value="Genomic_DNA"/>
</dbReference>
<reference evidence="1 2" key="1">
    <citation type="submission" date="2021-01" db="EMBL/GenBank/DDBJ databases">
        <title>Whole genome sequence of Paenibacillus sonchi LMG 24727 for comparative genomics.</title>
        <authorList>
            <person name="Lee G."/>
            <person name="Kim M.-J."/>
            <person name="Lim K."/>
            <person name="Shin J.-H."/>
        </authorList>
    </citation>
    <scope>NUCLEOTIDE SEQUENCE [LARGE SCALE GENOMIC DNA]</scope>
    <source>
        <strain evidence="1 2">LMG 24727</strain>
    </source>
</reference>
<protein>
    <submittedName>
        <fullName evidence="1">Uncharacterized protein</fullName>
    </submittedName>
</protein>
<sequence>MGIKPIGNRIVPIRPSFRFIDDREQAMKQLTRWAEENRVKLTYKRFVKWM</sequence>
<evidence type="ECO:0000313" key="1">
    <source>
        <dbReference type="EMBL" id="QQZ59397.1"/>
    </source>
</evidence>
<dbReference type="Proteomes" id="UP000595841">
    <property type="component" value="Chromosome"/>
</dbReference>
<dbReference type="AlphaFoldDB" id="A0A974SB32"/>
<dbReference type="RefSeq" id="WP_157771515.1">
    <property type="nucleotide sequence ID" value="NZ_CP068595.1"/>
</dbReference>
<name>A0A974SB32_9BACL</name>
<proteinExistence type="predicted"/>
<organism evidence="1 2">
    <name type="scientific">Paenibacillus sonchi</name>
    <dbReference type="NCBI Taxonomy" id="373687"/>
    <lineage>
        <taxon>Bacteria</taxon>
        <taxon>Bacillati</taxon>
        <taxon>Bacillota</taxon>
        <taxon>Bacilli</taxon>
        <taxon>Bacillales</taxon>
        <taxon>Paenibacillaceae</taxon>
        <taxon>Paenibacillus</taxon>
        <taxon>Paenibacillus sonchi group</taxon>
    </lineage>
</organism>